<dbReference type="EMBL" id="JACIJK010000007">
    <property type="protein sequence ID" value="MBB5715592.1"/>
    <property type="molecule type" value="Genomic_DNA"/>
</dbReference>
<dbReference type="InterPro" id="IPR021719">
    <property type="entry name" value="Prot_inh_I78"/>
</dbReference>
<dbReference type="PROSITE" id="PS51257">
    <property type="entry name" value="PROKAR_LIPOPROTEIN"/>
    <property type="match status" value="1"/>
</dbReference>
<dbReference type="Pfam" id="PF11720">
    <property type="entry name" value="Inhibitor_I78"/>
    <property type="match status" value="1"/>
</dbReference>
<keyword evidence="1" id="KW-0732">Signal</keyword>
<evidence type="ECO:0008006" key="4">
    <source>
        <dbReference type="Google" id="ProtNLM"/>
    </source>
</evidence>
<sequence>MKVRNASLLAATLGMSACASTGTMERAGAVTCNADAAATLVGREAPDDATILRRAGGTTVRRIAPGDMTTKDYRIERVTVTVADSRVVSALCG</sequence>
<protein>
    <recommendedName>
        <fullName evidence="4">Peptidase inhibitor I78 family protein</fullName>
    </recommendedName>
</protein>
<organism evidence="2 3">
    <name type="scientific">Sphingomonas aerophila</name>
    <dbReference type="NCBI Taxonomy" id="1344948"/>
    <lineage>
        <taxon>Bacteria</taxon>
        <taxon>Pseudomonadati</taxon>
        <taxon>Pseudomonadota</taxon>
        <taxon>Alphaproteobacteria</taxon>
        <taxon>Sphingomonadales</taxon>
        <taxon>Sphingomonadaceae</taxon>
        <taxon>Sphingomonas</taxon>
    </lineage>
</organism>
<evidence type="ECO:0000313" key="2">
    <source>
        <dbReference type="EMBL" id="MBB5715592.1"/>
    </source>
</evidence>
<comment type="caution">
    <text evidence="2">The sequence shown here is derived from an EMBL/GenBank/DDBJ whole genome shotgun (WGS) entry which is preliminary data.</text>
</comment>
<evidence type="ECO:0000256" key="1">
    <source>
        <dbReference type="SAM" id="SignalP"/>
    </source>
</evidence>
<accession>A0A7W9BEB3</accession>
<evidence type="ECO:0000313" key="3">
    <source>
        <dbReference type="Proteomes" id="UP000546200"/>
    </source>
</evidence>
<name>A0A7W9BEB3_9SPHN</name>
<feature type="chain" id="PRO_5031502027" description="Peptidase inhibitor I78 family protein" evidence="1">
    <location>
        <begin position="20"/>
        <end position="93"/>
    </location>
</feature>
<dbReference type="AlphaFoldDB" id="A0A7W9BEB3"/>
<dbReference type="Gene3D" id="3.30.10.10">
    <property type="entry name" value="Trypsin Inhibitor V, subunit A"/>
    <property type="match status" value="1"/>
</dbReference>
<feature type="signal peptide" evidence="1">
    <location>
        <begin position="1"/>
        <end position="19"/>
    </location>
</feature>
<reference evidence="2 3" key="1">
    <citation type="submission" date="2020-08" db="EMBL/GenBank/DDBJ databases">
        <title>Genomic Encyclopedia of Type Strains, Phase IV (KMG-IV): sequencing the most valuable type-strain genomes for metagenomic binning, comparative biology and taxonomic classification.</title>
        <authorList>
            <person name="Goeker M."/>
        </authorList>
    </citation>
    <scope>NUCLEOTIDE SEQUENCE [LARGE SCALE GENOMIC DNA]</scope>
    <source>
        <strain evidence="2 3">DSM 100044</strain>
    </source>
</reference>
<dbReference type="Proteomes" id="UP000546200">
    <property type="component" value="Unassembled WGS sequence"/>
</dbReference>
<dbReference type="RefSeq" id="WP_184058076.1">
    <property type="nucleotide sequence ID" value="NZ_JACIJK010000007.1"/>
</dbReference>
<proteinExistence type="predicted"/>
<keyword evidence="3" id="KW-1185">Reference proteome</keyword>
<gene>
    <name evidence="2" type="ORF">FHS94_002447</name>
</gene>